<evidence type="ECO:0000313" key="11">
    <source>
        <dbReference type="EMBL" id="KAG1906498.1"/>
    </source>
</evidence>
<dbReference type="PANTHER" id="PTHR18896:SF76">
    <property type="entry name" value="PHOSPHOLIPASE"/>
    <property type="match status" value="1"/>
</dbReference>
<feature type="region of interest" description="Disordered" evidence="8">
    <location>
        <begin position="1370"/>
        <end position="1389"/>
    </location>
</feature>
<dbReference type="CDD" id="cd09138">
    <property type="entry name" value="PLDc_vPLD1_2_yPLD_like_1"/>
    <property type="match status" value="1"/>
</dbReference>
<sequence>MSSLNSVNARISTSHTQDAKENSANSSGHGKHDDETGNVDSQSSIEHGTSRVESPAPISPPGSPLRTPRGTLPDTPSSRTGPPRSLSFTFSHRSSSISRQIHGNSQQEYSDIFENDLDRGKTSFQINSSSSSFRGALEISPSLGKATTDKKGKARESRVLDQSHDSPLEDRSNSMFPEHSNTIIEEEEEKTERKPMSRHQTIGPVCKPTDPPPLDLQRSQSHPPQIDYKKPAASAKWNKLRSLLPSVIRAGQPGIPAPHSVVTSHEVNITDELITGGLSTLMLRLWFEHDEKGHRRIPILLHRLRIRISDSLHPMQAHKAVFRIECEYANGAVRWVVYRQLRDFLSLHAHYAVSNAFKSRKDVLPEFPRTSLPYFKFLKKESSERHVRQTDFARLQREALEDYLLKLIRAVMFHPTANRLACFLEISASFITLAQFGGAQLKAGFLRIDTEGNGPGFGRKSARWRERKVSRWCAVRDSYIVAVEDPGEIVIWDVFLFDSEFKIIRPTRYYRKGLHLLHAEPEDREFLVGLNKTQQQPHPQTQTEYPQAEAECLSAIDSIKSRLSRVLRIANRSSPNITATTDGEVPINRNNTTGTGHTRTETVSSGSSAASSRPATPMLDPSTHVNPLTSSGPAEGRETEGETNEQDKRKKKKRSDDVSKHTFYVQNSQMRLKLWARNERQMLQWITALEKAAAATPFIAKNRFDSFAPVRLNVAAQWLVDGRDYMWNLSRAILMAQSTIYIHDWWLSPELQLRRPNKPKYRLDHLLERKAKEGVKIHIILYQEVSNRTTPTDSNYAKQRLMSLHPNIMVQRSPSHFQTGTFYWAHHEKLCVIDETIAFMGGIDLCFGRWDTPQHVIVDDPELSADKTEIWPGKDYSNPRVLDFHALNKPFEDMYDRTKVARMPWHDVGLQVVGQPARDLARHFVERWNYLLRLKNHSRTMPFLLPPPEFKPEELAAMGLTGTCEMQICRSAGPWSLGTSNRIEHSIQNAYLKAIEMSEHFVYIENQFFITSTVVNDVKVENQIGDALVDRIIRAHREGTPWKCCIVIPLLPGFPFSIDHSDASAIRIIVECQNRTISRGPNSIFARLRKESIEPEDYISVFSLRNWAKMRNGVLTTEILYIHGKVCIVDDRLAIIGSANINERSQRGDRDSEIAAVIRDTDLIDGTMAGKPFKVGRFAHTLRMRLMREHVGVDVDAMIDSEPTPQEEIEPDHEQEWDLELEQERGDRHVTQAKHMDPMSNMLHTAGEDIKRTDNEATGNAFHHLKKFVGKVELYKPNNPEQDASLEERMSYICEGKKEPGIPSIIVPTVEEAVVQDHLPPGSEAEHPPLKDKLKHQLGGNSDPVEKRTPNGKANSAPALALKNLQSGDEPLHLESGANDPDALEKTSLGTKTLPRKYLTSKVGNKAWTVSIPAPHVDPEGFEDPISDAFWKNVWIACATYNTEIYRKVFHAIPDDHITTWKHYKEFVIHHERFSKLATSSHSSYPASQVPSETTHEDGPYQKEGLADAAQESRETFCTNDGSDGAPSRGSQLLDKDTRSRKPVNGIEPFTKQERDEMEELLKNVRGHLVVYPNRFLEGEDMAGNFMFNADSYQDATSPDL</sequence>
<evidence type="ECO:0000256" key="5">
    <source>
        <dbReference type="ARBA" id="ARBA00022963"/>
    </source>
</evidence>
<proteinExistence type="inferred from homology"/>
<feature type="region of interest" description="Disordered" evidence="8">
    <location>
        <begin position="1480"/>
        <end position="1553"/>
    </location>
</feature>
<evidence type="ECO:0000259" key="9">
    <source>
        <dbReference type="PROSITE" id="PS50035"/>
    </source>
</evidence>
<dbReference type="Pfam" id="PF13091">
    <property type="entry name" value="PLDc_2"/>
    <property type="match status" value="1"/>
</dbReference>
<dbReference type="Proteomes" id="UP001195769">
    <property type="component" value="Unassembled WGS sequence"/>
</dbReference>
<evidence type="ECO:0000259" key="10">
    <source>
        <dbReference type="PROSITE" id="PS50195"/>
    </source>
</evidence>
<feature type="region of interest" description="Disordered" evidence="8">
    <location>
        <begin position="1319"/>
        <end position="1355"/>
    </location>
</feature>
<feature type="compositionally biased region" description="Polar residues" evidence="8">
    <location>
        <begin position="38"/>
        <end position="47"/>
    </location>
</feature>
<dbReference type="GO" id="GO:0004630">
    <property type="term" value="F:phospholipase D activity"/>
    <property type="evidence" value="ECO:0007669"/>
    <property type="project" value="UniProtKB-UniRule"/>
</dbReference>
<dbReference type="PANTHER" id="PTHR18896">
    <property type="entry name" value="PHOSPHOLIPASE D"/>
    <property type="match status" value="1"/>
</dbReference>
<dbReference type="PROSITE" id="PS50195">
    <property type="entry name" value="PX"/>
    <property type="match status" value="1"/>
</dbReference>
<comment type="catalytic activity">
    <reaction evidence="1 7">
        <text>a 1,2-diacyl-sn-glycero-3-phosphocholine + H2O = a 1,2-diacyl-sn-glycero-3-phosphate + choline + H(+)</text>
        <dbReference type="Rhea" id="RHEA:14445"/>
        <dbReference type="ChEBI" id="CHEBI:15354"/>
        <dbReference type="ChEBI" id="CHEBI:15377"/>
        <dbReference type="ChEBI" id="CHEBI:15378"/>
        <dbReference type="ChEBI" id="CHEBI:57643"/>
        <dbReference type="ChEBI" id="CHEBI:58608"/>
        <dbReference type="EC" id="3.1.4.4"/>
    </reaction>
</comment>
<feature type="compositionally biased region" description="Basic and acidic residues" evidence="8">
    <location>
        <begin position="147"/>
        <end position="172"/>
    </location>
</feature>
<feature type="compositionally biased region" description="Polar residues" evidence="8">
    <location>
        <begin position="623"/>
        <end position="632"/>
    </location>
</feature>
<dbReference type="GeneID" id="64659558"/>
<name>A0AAD4EK70_9AGAM</name>
<dbReference type="SMART" id="SM00155">
    <property type="entry name" value="PLDc"/>
    <property type="match status" value="2"/>
</dbReference>
<comment type="caution">
    <text evidence="11">The sequence shown here is derived from an EMBL/GenBank/DDBJ whole genome shotgun (WGS) entry which is preliminary data.</text>
</comment>
<reference evidence="11" key="1">
    <citation type="journal article" date="2020" name="New Phytol.">
        <title>Comparative genomics reveals dynamic genome evolution in host specialist ectomycorrhizal fungi.</title>
        <authorList>
            <person name="Lofgren L.A."/>
            <person name="Nguyen N.H."/>
            <person name="Vilgalys R."/>
            <person name="Ruytinx J."/>
            <person name="Liao H.L."/>
            <person name="Branco S."/>
            <person name="Kuo A."/>
            <person name="LaButti K."/>
            <person name="Lipzen A."/>
            <person name="Andreopoulos W."/>
            <person name="Pangilinan J."/>
            <person name="Riley R."/>
            <person name="Hundley H."/>
            <person name="Na H."/>
            <person name="Barry K."/>
            <person name="Grigoriev I.V."/>
            <person name="Stajich J.E."/>
            <person name="Kennedy P.G."/>
        </authorList>
    </citation>
    <scope>NUCLEOTIDE SEQUENCE</scope>
    <source>
        <strain evidence="11">FC203</strain>
    </source>
</reference>
<dbReference type="EMBL" id="JABBWK010000004">
    <property type="protein sequence ID" value="KAG1906498.1"/>
    <property type="molecule type" value="Genomic_DNA"/>
</dbReference>
<dbReference type="GO" id="GO:0006654">
    <property type="term" value="P:phosphatidic acid biosynthetic process"/>
    <property type="evidence" value="ECO:0007669"/>
    <property type="project" value="InterPro"/>
</dbReference>
<keyword evidence="4 7" id="KW-0378">Hydrolase</keyword>
<comment type="similarity">
    <text evidence="2 7">Belongs to the phospholipase D family.</text>
</comment>
<feature type="region of interest" description="Disordered" evidence="8">
    <location>
        <begin position="576"/>
        <end position="662"/>
    </location>
</feature>
<feature type="compositionally biased region" description="Basic and acidic residues" evidence="8">
    <location>
        <begin position="635"/>
        <end position="660"/>
    </location>
</feature>
<feature type="domain" description="PLD phosphodiesterase" evidence="9">
    <location>
        <begin position="822"/>
        <end position="849"/>
    </location>
</feature>
<evidence type="ECO:0000256" key="2">
    <source>
        <dbReference type="ARBA" id="ARBA00008664"/>
    </source>
</evidence>
<dbReference type="InterPro" id="IPR025202">
    <property type="entry name" value="PLD-like_dom"/>
</dbReference>
<feature type="domain" description="PX" evidence="10">
    <location>
        <begin position="300"/>
        <end position="430"/>
    </location>
</feature>
<keyword evidence="3" id="KW-0677">Repeat</keyword>
<dbReference type="InterPro" id="IPR015679">
    <property type="entry name" value="PLipase_D_fam"/>
</dbReference>
<dbReference type="GO" id="GO:0035091">
    <property type="term" value="F:phosphatidylinositol binding"/>
    <property type="evidence" value="ECO:0007669"/>
    <property type="project" value="InterPro"/>
</dbReference>
<dbReference type="CDD" id="cd09141">
    <property type="entry name" value="PLDc_vPLD1_2_yPLD_like_2"/>
    <property type="match status" value="1"/>
</dbReference>
<dbReference type="FunFam" id="3.30.870.10:FF:000011">
    <property type="entry name" value="Phospholipase"/>
    <property type="match status" value="1"/>
</dbReference>
<dbReference type="RefSeq" id="XP_041232073.1">
    <property type="nucleotide sequence ID" value="XM_041365260.1"/>
</dbReference>
<evidence type="ECO:0000256" key="7">
    <source>
        <dbReference type="PIRNR" id="PIRNR009376"/>
    </source>
</evidence>
<dbReference type="InterPro" id="IPR016555">
    <property type="entry name" value="PLipase_D_euk"/>
</dbReference>
<feature type="domain" description="PLD phosphodiesterase" evidence="9">
    <location>
        <begin position="1118"/>
        <end position="1145"/>
    </location>
</feature>
<evidence type="ECO:0000256" key="3">
    <source>
        <dbReference type="ARBA" id="ARBA00022737"/>
    </source>
</evidence>
<dbReference type="InterPro" id="IPR036871">
    <property type="entry name" value="PX_dom_sf"/>
</dbReference>
<organism evidence="11 12">
    <name type="scientific">Suillus fuscotomentosus</name>
    <dbReference type="NCBI Taxonomy" id="1912939"/>
    <lineage>
        <taxon>Eukaryota</taxon>
        <taxon>Fungi</taxon>
        <taxon>Dikarya</taxon>
        <taxon>Basidiomycota</taxon>
        <taxon>Agaricomycotina</taxon>
        <taxon>Agaricomycetes</taxon>
        <taxon>Agaricomycetidae</taxon>
        <taxon>Boletales</taxon>
        <taxon>Suillineae</taxon>
        <taxon>Suillaceae</taxon>
        <taxon>Suillus</taxon>
    </lineage>
</organism>
<dbReference type="EC" id="3.1.4.4" evidence="7"/>
<dbReference type="SUPFAM" id="SSF64268">
    <property type="entry name" value="PX domain"/>
    <property type="match status" value="1"/>
</dbReference>
<dbReference type="Pfam" id="PF00614">
    <property type="entry name" value="PLDc"/>
    <property type="match status" value="1"/>
</dbReference>
<dbReference type="InterPro" id="IPR001683">
    <property type="entry name" value="PX_dom"/>
</dbReference>
<feature type="compositionally biased region" description="Polar residues" evidence="8">
    <location>
        <begin position="1480"/>
        <end position="1493"/>
    </location>
</feature>
<feature type="compositionally biased region" description="Low complexity" evidence="8">
    <location>
        <begin position="84"/>
        <end position="99"/>
    </location>
</feature>
<feature type="region of interest" description="Disordered" evidence="8">
    <location>
        <begin position="143"/>
        <end position="232"/>
    </location>
</feature>
<gene>
    <name evidence="11" type="ORF">F5891DRAFT_1161555</name>
</gene>
<feature type="compositionally biased region" description="Polar residues" evidence="8">
    <location>
        <begin position="1"/>
        <end position="28"/>
    </location>
</feature>
<dbReference type="PROSITE" id="PS50035">
    <property type="entry name" value="PLD"/>
    <property type="match status" value="2"/>
</dbReference>
<evidence type="ECO:0000256" key="8">
    <source>
        <dbReference type="SAM" id="MobiDB-lite"/>
    </source>
</evidence>
<dbReference type="GO" id="GO:0035556">
    <property type="term" value="P:intracellular signal transduction"/>
    <property type="evidence" value="ECO:0007669"/>
    <property type="project" value="InterPro"/>
</dbReference>
<keyword evidence="5 7" id="KW-0442">Lipid degradation</keyword>
<dbReference type="Gene3D" id="3.30.1520.10">
    <property type="entry name" value="Phox-like domain"/>
    <property type="match status" value="1"/>
</dbReference>
<dbReference type="Gene3D" id="3.30.870.10">
    <property type="entry name" value="Endonuclease Chain A"/>
    <property type="match status" value="2"/>
</dbReference>
<evidence type="ECO:0000256" key="4">
    <source>
        <dbReference type="ARBA" id="ARBA00022801"/>
    </source>
</evidence>
<dbReference type="InterPro" id="IPR001736">
    <property type="entry name" value="PLipase_D/transphosphatidylase"/>
</dbReference>
<keyword evidence="6" id="KW-0443">Lipid metabolism</keyword>
<dbReference type="CDD" id="cd06093">
    <property type="entry name" value="PX_domain"/>
    <property type="match status" value="1"/>
</dbReference>
<feature type="region of interest" description="Disordered" evidence="8">
    <location>
        <begin position="1"/>
        <end position="107"/>
    </location>
</feature>
<keyword evidence="12" id="KW-1185">Reference proteome</keyword>
<evidence type="ECO:0000256" key="1">
    <source>
        <dbReference type="ARBA" id="ARBA00000798"/>
    </source>
</evidence>
<evidence type="ECO:0000313" key="12">
    <source>
        <dbReference type="Proteomes" id="UP001195769"/>
    </source>
</evidence>
<accession>A0AAD4EK70</accession>
<dbReference type="SUPFAM" id="SSF56024">
    <property type="entry name" value="Phospholipase D/nuclease"/>
    <property type="match status" value="2"/>
</dbReference>
<dbReference type="GO" id="GO:0009395">
    <property type="term" value="P:phospholipid catabolic process"/>
    <property type="evidence" value="ECO:0007669"/>
    <property type="project" value="TreeGrafter"/>
</dbReference>
<dbReference type="PIRSF" id="PIRSF009376">
    <property type="entry name" value="Phospholipase_D_euk"/>
    <property type="match status" value="1"/>
</dbReference>
<protein>
    <recommendedName>
        <fullName evidence="7">Phospholipase</fullName>
        <ecNumber evidence="7">3.1.4.4</ecNumber>
    </recommendedName>
</protein>
<evidence type="ECO:0000256" key="6">
    <source>
        <dbReference type="ARBA" id="ARBA00023098"/>
    </source>
</evidence>
<feature type="compositionally biased region" description="Low complexity" evidence="8">
    <location>
        <begin position="588"/>
        <end position="612"/>
    </location>
</feature>